<feature type="region of interest" description="Disordered" evidence="1">
    <location>
        <begin position="138"/>
        <end position="179"/>
    </location>
</feature>
<sequence>MERRKMRKVHPEFAYQSRELGGQIEGILGDPPNRKNYQAMIASLVSEYASGGGIDDVNMLSFALVDHIQFSNTKGLLAESEDYEFGDASRVFAMASCDGEEAAKMYAAIEENCPDLARQAIITAFLYKNPRLWDDDDQSLDQLAANDDGDDEQDDEYGEDGATDDFSQIFDQDGDDHGR</sequence>
<reference evidence="2 3" key="1">
    <citation type="journal article" date="2015" name="Genome Announc.">
        <title>Genome Sequence of Mushroom Soft-Rot Pathogen Janthinobacterium agaricidamnosum.</title>
        <authorList>
            <person name="Graupner K."/>
            <person name="Lackner G."/>
            <person name="Hertweck C."/>
        </authorList>
    </citation>
    <scope>NUCLEOTIDE SEQUENCE [LARGE SCALE GENOMIC DNA]</scope>
    <source>
        <strain evidence="3">NBRC 102515 / DSM 9628</strain>
    </source>
</reference>
<dbReference type="Proteomes" id="UP000027604">
    <property type="component" value="Chromosome I"/>
</dbReference>
<evidence type="ECO:0000313" key="3">
    <source>
        <dbReference type="Proteomes" id="UP000027604"/>
    </source>
</evidence>
<dbReference type="AlphaFoldDB" id="W0VA82"/>
<evidence type="ECO:0000256" key="1">
    <source>
        <dbReference type="SAM" id="MobiDB-lite"/>
    </source>
</evidence>
<organism evidence="2 3">
    <name type="scientific">Janthinobacterium agaricidamnosum NBRC 102515 = DSM 9628</name>
    <dbReference type="NCBI Taxonomy" id="1349767"/>
    <lineage>
        <taxon>Bacteria</taxon>
        <taxon>Pseudomonadati</taxon>
        <taxon>Pseudomonadota</taxon>
        <taxon>Betaproteobacteria</taxon>
        <taxon>Burkholderiales</taxon>
        <taxon>Oxalobacteraceae</taxon>
        <taxon>Janthinobacterium</taxon>
    </lineage>
</organism>
<dbReference type="eggNOG" id="ENOG5030WG3">
    <property type="taxonomic scope" value="Bacteria"/>
</dbReference>
<dbReference type="PATRIC" id="fig|1349767.4.peg.766"/>
<keyword evidence="3" id="KW-1185">Reference proteome</keyword>
<accession>W0VA82</accession>
<dbReference type="STRING" id="1349767.GJA_4191"/>
<proteinExistence type="predicted"/>
<dbReference type="KEGG" id="jag:GJA_4191"/>
<dbReference type="EMBL" id="HG322949">
    <property type="protein sequence ID" value="CDG84801.1"/>
    <property type="molecule type" value="Genomic_DNA"/>
</dbReference>
<protein>
    <submittedName>
        <fullName evidence="2">Uncharacterized protein</fullName>
    </submittedName>
</protein>
<gene>
    <name evidence="2" type="ORF">GJA_4191</name>
</gene>
<dbReference type="HOGENOM" id="CLU_1576220_0_0_4"/>
<name>W0VA82_9BURK</name>
<evidence type="ECO:0000313" key="2">
    <source>
        <dbReference type="EMBL" id="CDG84801.1"/>
    </source>
</evidence>
<feature type="compositionally biased region" description="Acidic residues" evidence="1">
    <location>
        <begin position="147"/>
        <end position="163"/>
    </location>
</feature>